<name>A0A163WGC7_9MYCO</name>
<feature type="binding site" evidence="14">
    <location>
        <begin position="122"/>
        <end position="128"/>
    </location>
    <ligand>
        <name>ATP</name>
        <dbReference type="ChEBI" id="CHEBI:30616"/>
    </ligand>
</feature>
<evidence type="ECO:0000256" key="5">
    <source>
        <dbReference type="ARBA" id="ARBA00022598"/>
    </source>
</evidence>
<feature type="domain" description="Mur ligase N-terminal catalytic" evidence="15">
    <location>
        <begin position="13"/>
        <end position="115"/>
    </location>
</feature>
<feature type="domain" description="Mur ligase central" evidence="17">
    <location>
        <begin position="120"/>
        <end position="307"/>
    </location>
</feature>
<dbReference type="InterPro" id="IPR004101">
    <property type="entry name" value="Mur_ligase_C"/>
</dbReference>
<evidence type="ECO:0000256" key="2">
    <source>
        <dbReference type="ARBA" id="ARBA00004752"/>
    </source>
</evidence>
<comment type="similarity">
    <text evidence="14">Belongs to the MurCDEF family.</text>
</comment>
<evidence type="ECO:0000256" key="13">
    <source>
        <dbReference type="ARBA" id="ARBA00047833"/>
    </source>
</evidence>
<evidence type="ECO:0000259" key="17">
    <source>
        <dbReference type="Pfam" id="PF08245"/>
    </source>
</evidence>
<evidence type="ECO:0000256" key="3">
    <source>
        <dbReference type="ARBA" id="ARBA00012211"/>
    </source>
</evidence>
<evidence type="ECO:0000256" key="1">
    <source>
        <dbReference type="ARBA" id="ARBA00004496"/>
    </source>
</evidence>
<dbReference type="InterPro" id="IPR036565">
    <property type="entry name" value="Mur-like_cat_sf"/>
</dbReference>
<dbReference type="SUPFAM" id="SSF53623">
    <property type="entry name" value="MurD-like peptide ligases, catalytic domain"/>
    <property type="match status" value="1"/>
</dbReference>
<evidence type="ECO:0000256" key="9">
    <source>
        <dbReference type="ARBA" id="ARBA00022960"/>
    </source>
</evidence>
<comment type="subcellular location">
    <subcellularLocation>
        <location evidence="1 14">Cytoplasm</location>
    </subcellularLocation>
</comment>
<dbReference type="GO" id="GO:0008763">
    <property type="term" value="F:UDP-N-acetylmuramate-L-alanine ligase activity"/>
    <property type="evidence" value="ECO:0007669"/>
    <property type="project" value="UniProtKB-UniRule"/>
</dbReference>
<keyword evidence="10 14" id="KW-0573">Peptidoglycan synthesis</keyword>
<keyword evidence="7 14" id="KW-0547">Nucleotide-binding</keyword>
<dbReference type="Gene3D" id="3.40.50.720">
    <property type="entry name" value="NAD(P)-binding Rossmann-like Domain"/>
    <property type="match status" value="1"/>
</dbReference>
<dbReference type="InterPro" id="IPR036615">
    <property type="entry name" value="Mur_ligase_C_dom_sf"/>
</dbReference>
<dbReference type="PANTHER" id="PTHR43445:SF3">
    <property type="entry name" value="UDP-N-ACETYLMURAMATE--L-ALANINE LIGASE"/>
    <property type="match status" value="1"/>
</dbReference>
<dbReference type="GO" id="GO:0071555">
    <property type="term" value="P:cell wall organization"/>
    <property type="evidence" value="ECO:0007669"/>
    <property type="project" value="UniProtKB-KW"/>
</dbReference>
<comment type="function">
    <text evidence="14">Cell wall formation.</text>
</comment>
<dbReference type="Pfam" id="PF01225">
    <property type="entry name" value="Mur_ligase"/>
    <property type="match status" value="1"/>
</dbReference>
<comment type="catalytic activity">
    <reaction evidence="13 14">
        <text>UDP-N-acetyl-alpha-D-muramate + L-alanine + ATP = UDP-N-acetyl-alpha-D-muramoyl-L-alanine + ADP + phosphate + H(+)</text>
        <dbReference type="Rhea" id="RHEA:23372"/>
        <dbReference type="ChEBI" id="CHEBI:15378"/>
        <dbReference type="ChEBI" id="CHEBI:30616"/>
        <dbReference type="ChEBI" id="CHEBI:43474"/>
        <dbReference type="ChEBI" id="CHEBI:57972"/>
        <dbReference type="ChEBI" id="CHEBI:70757"/>
        <dbReference type="ChEBI" id="CHEBI:83898"/>
        <dbReference type="ChEBI" id="CHEBI:456216"/>
        <dbReference type="EC" id="6.3.2.8"/>
    </reaction>
</comment>
<dbReference type="InterPro" id="IPR000713">
    <property type="entry name" value="Mur_ligase_N"/>
</dbReference>
<dbReference type="Proteomes" id="UP000077342">
    <property type="component" value="Unassembled WGS sequence"/>
</dbReference>
<evidence type="ECO:0000259" key="16">
    <source>
        <dbReference type="Pfam" id="PF02875"/>
    </source>
</evidence>
<evidence type="ECO:0000256" key="14">
    <source>
        <dbReference type="HAMAP-Rule" id="MF_00046"/>
    </source>
</evidence>
<dbReference type="Gene3D" id="3.40.1190.10">
    <property type="entry name" value="Mur-like, catalytic domain"/>
    <property type="match status" value="1"/>
</dbReference>
<keyword evidence="6 14" id="KW-0132">Cell division</keyword>
<evidence type="ECO:0000259" key="15">
    <source>
        <dbReference type="Pfam" id="PF01225"/>
    </source>
</evidence>
<sequence>MNTAQLPPELQRVHMVGIGGAGMSGIARILLDRGGLVSGSDAKESRGLHALRARGALIRIGHHAASLDLLPGGVTAVITTRAAIPKTNPELVEARRRGIPVLLRPVVLAKLMAGRTTLMVTGTHGKTTTTSMLIVALQHCGRDPSFAVGGELGEAGTNAHHGSGDCFVAEADESDGSLLEYTPDVAVVTNIESDHLDFYGSTEAYVGVFDSFVERLAPGGALVVCTDDPGAAALARRSAELGIRVLPYGSAETAGAPLAATLLSWEQRGTEAVAHIRLAGERHPRVMRLAVPGRHMALNALGALLAAIEVDAAIDEVLDGLAGFEGVRRRFELVGTVGSIRVFDDYAHHPTEIGATLAAVRSVVQHRGAGRLLVVFQPHLYSRTKAFAAEFGRALSAADSVFVLDVYGAREQPLAGVSGASVAEHVSVPVRYLQDFSAVAGEVAATAGPGDVIVTMGAGDVTLLGPEIVSALRAQANRAAPGRPGVLQ</sequence>
<gene>
    <name evidence="14" type="primary">murC</name>
    <name evidence="18" type="ORF">A4G28_02235</name>
</gene>
<evidence type="ECO:0000256" key="7">
    <source>
        <dbReference type="ARBA" id="ARBA00022741"/>
    </source>
</evidence>
<dbReference type="EMBL" id="LWCI01000151">
    <property type="protein sequence ID" value="KZS58317.1"/>
    <property type="molecule type" value="Genomic_DNA"/>
</dbReference>
<dbReference type="EC" id="6.3.2.8" evidence="3 14"/>
<feature type="domain" description="Mur ligase C-terminal" evidence="16">
    <location>
        <begin position="329"/>
        <end position="459"/>
    </location>
</feature>
<dbReference type="SUPFAM" id="SSF51984">
    <property type="entry name" value="MurCD N-terminal domain"/>
    <property type="match status" value="1"/>
</dbReference>
<dbReference type="Pfam" id="PF08245">
    <property type="entry name" value="Mur_ligase_M"/>
    <property type="match status" value="1"/>
</dbReference>
<dbReference type="Gene3D" id="3.90.190.20">
    <property type="entry name" value="Mur ligase, C-terminal domain"/>
    <property type="match status" value="1"/>
</dbReference>
<dbReference type="Pfam" id="PF02875">
    <property type="entry name" value="Mur_ligase_C"/>
    <property type="match status" value="1"/>
</dbReference>
<dbReference type="PANTHER" id="PTHR43445">
    <property type="entry name" value="UDP-N-ACETYLMURAMATE--L-ALANINE LIGASE-RELATED"/>
    <property type="match status" value="1"/>
</dbReference>
<comment type="pathway">
    <text evidence="2 14">Cell wall biogenesis; peptidoglycan biosynthesis.</text>
</comment>
<dbReference type="NCBIfam" id="TIGR01082">
    <property type="entry name" value="murC"/>
    <property type="match status" value="1"/>
</dbReference>
<dbReference type="AlphaFoldDB" id="A0A163WGC7"/>
<dbReference type="RefSeq" id="WP_075512775.1">
    <property type="nucleotide sequence ID" value="NZ_CP089224.1"/>
</dbReference>
<evidence type="ECO:0000256" key="11">
    <source>
        <dbReference type="ARBA" id="ARBA00023306"/>
    </source>
</evidence>
<dbReference type="GO" id="GO:0051301">
    <property type="term" value="P:cell division"/>
    <property type="evidence" value="ECO:0007669"/>
    <property type="project" value="UniProtKB-KW"/>
</dbReference>
<accession>A0A163WGC7</accession>
<organism evidence="18 19">
    <name type="scientific">Mycobacterium ostraviense</name>
    <dbReference type="NCBI Taxonomy" id="2738409"/>
    <lineage>
        <taxon>Bacteria</taxon>
        <taxon>Bacillati</taxon>
        <taxon>Actinomycetota</taxon>
        <taxon>Actinomycetes</taxon>
        <taxon>Mycobacteriales</taxon>
        <taxon>Mycobacteriaceae</taxon>
        <taxon>Mycobacterium</taxon>
    </lineage>
</organism>
<evidence type="ECO:0000256" key="8">
    <source>
        <dbReference type="ARBA" id="ARBA00022840"/>
    </source>
</evidence>
<dbReference type="InterPro" id="IPR013221">
    <property type="entry name" value="Mur_ligase_cen"/>
</dbReference>
<keyword evidence="9 14" id="KW-0133">Cell shape</keyword>
<keyword evidence="5 14" id="KW-0436">Ligase</keyword>
<dbReference type="GO" id="GO:0005737">
    <property type="term" value="C:cytoplasm"/>
    <property type="evidence" value="ECO:0007669"/>
    <property type="project" value="UniProtKB-SubCell"/>
</dbReference>
<dbReference type="GO" id="GO:0005524">
    <property type="term" value="F:ATP binding"/>
    <property type="evidence" value="ECO:0007669"/>
    <property type="project" value="UniProtKB-UniRule"/>
</dbReference>
<evidence type="ECO:0000256" key="12">
    <source>
        <dbReference type="ARBA" id="ARBA00023316"/>
    </source>
</evidence>
<dbReference type="InterPro" id="IPR005758">
    <property type="entry name" value="UDP-N-AcMur_Ala_ligase_MurC"/>
</dbReference>
<evidence type="ECO:0000256" key="10">
    <source>
        <dbReference type="ARBA" id="ARBA00022984"/>
    </source>
</evidence>
<dbReference type="GO" id="GO:0008360">
    <property type="term" value="P:regulation of cell shape"/>
    <property type="evidence" value="ECO:0007669"/>
    <property type="project" value="UniProtKB-KW"/>
</dbReference>
<evidence type="ECO:0000313" key="18">
    <source>
        <dbReference type="EMBL" id="KZS58317.1"/>
    </source>
</evidence>
<dbReference type="GO" id="GO:0009252">
    <property type="term" value="P:peptidoglycan biosynthetic process"/>
    <property type="evidence" value="ECO:0007669"/>
    <property type="project" value="UniProtKB-UniRule"/>
</dbReference>
<comment type="caution">
    <text evidence="18">The sequence shown here is derived from an EMBL/GenBank/DDBJ whole genome shotgun (WGS) entry which is preliminary data.</text>
</comment>
<keyword evidence="11 14" id="KW-0131">Cell cycle</keyword>
<protein>
    <recommendedName>
        <fullName evidence="3 14">UDP-N-acetylmuramate--L-alanine ligase</fullName>
        <ecNumber evidence="3 14">6.3.2.8</ecNumber>
    </recommendedName>
    <alternativeName>
        <fullName evidence="14">UDP-N-acetylmuramoyl-L-alanine synthetase</fullName>
    </alternativeName>
</protein>
<evidence type="ECO:0000256" key="4">
    <source>
        <dbReference type="ARBA" id="ARBA00022490"/>
    </source>
</evidence>
<dbReference type="InterPro" id="IPR050061">
    <property type="entry name" value="MurCDEF_pg_biosynth"/>
</dbReference>
<dbReference type="HAMAP" id="MF_00046">
    <property type="entry name" value="MurC"/>
    <property type="match status" value="1"/>
</dbReference>
<proteinExistence type="inferred from homology"/>
<dbReference type="UniPathway" id="UPA00219"/>
<reference evidence="19" key="1">
    <citation type="submission" date="2016-04" db="EMBL/GenBank/DDBJ databases">
        <authorList>
            <person name="Strapagiel D."/>
            <person name="Borowka P."/>
            <person name="Marciniak B."/>
            <person name="Bakula Z."/>
            <person name="Van Ingen J."/>
            <person name="Safianowska A."/>
            <person name="Dziadek J."/>
            <person name="Jagielski T."/>
        </authorList>
    </citation>
    <scope>NUCLEOTIDE SEQUENCE [LARGE SCALE GENOMIC DNA]</scope>
    <source>
        <strain evidence="19">1010001458</strain>
    </source>
</reference>
<evidence type="ECO:0000256" key="6">
    <source>
        <dbReference type="ARBA" id="ARBA00022618"/>
    </source>
</evidence>
<keyword evidence="12 14" id="KW-0961">Cell wall biogenesis/degradation</keyword>
<keyword evidence="4 14" id="KW-0963">Cytoplasm</keyword>
<evidence type="ECO:0000313" key="19">
    <source>
        <dbReference type="Proteomes" id="UP000077342"/>
    </source>
</evidence>
<keyword evidence="8 14" id="KW-0067">ATP-binding</keyword>
<dbReference type="SUPFAM" id="SSF53244">
    <property type="entry name" value="MurD-like peptide ligases, peptide-binding domain"/>
    <property type="match status" value="1"/>
</dbReference>
<keyword evidence="19" id="KW-1185">Reference proteome</keyword>